<gene>
    <name evidence="2" type="ORF">JMA_41950</name>
</gene>
<dbReference type="Proteomes" id="UP000031449">
    <property type="component" value="Plasmid unnamed"/>
</dbReference>
<reference evidence="2 3" key="1">
    <citation type="submission" date="2014-08" db="EMBL/GenBank/DDBJ databases">
        <title>Complete genome of a marine bacteria Jeotgalibacillus malaysiensis.</title>
        <authorList>
            <person name="Yaakop A.S."/>
            <person name="Chan K.-G."/>
            <person name="Goh K.M."/>
        </authorList>
    </citation>
    <scope>NUCLEOTIDE SEQUENCE [LARGE SCALE GENOMIC DNA]</scope>
    <source>
        <strain evidence="2 3">D5</strain>
        <plasmid evidence="3">Plasmid</plasmid>
    </source>
</reference>
<proteinExistence type="predicted"/>
<keyword evidence="1" id="KW-0175">Coiled coil</keyword>
<dbReference type="BioCyc" id="JESP1508404:G14D9-13479-MONOMER"/>
<dbReference type="AlphaFoldDB" id="A0A0B5AXR6"/>
<keyword evidence="2" id="KW-0614">Plasmid</keyword>
<geneLocation type="plasmid" evidence="3"/>
<feature type="coiled-coil region" evidence="1">
    <location>
        <begin position="137"/>
        <end position="164"/>
    </location>
</feature>
<evidence type="ECO:0000256" key="1">
    <source>
        <dbReference type="SAM" id="Coils"/>
    </source>
</evidence>
<accession>A0A0B5AXR6</accession>
<evidence type="ECO:0000313" key="3">
    <source>
        <dbReference type="Proteomes" id="UP000031449"/>
    </source>
</evidence>
<dbReference type="HOGENOM" id="CLU_1545565_0_0_9"/>
<evidence type="ECO:0000313" key="2">
    <source>
        <dbReference type="EMBL" id="AJD93512.1"/>
    </source>
</evidence>
<sequence length="173" mass="20591">MSNLTGTVLSQNHVNLLDMNAIYETTPDVKYRGRLYEGNLYHCCNWTFNIVQDAEGNYFMVDTYWSSGDSLRIMVTDENFHEFRKIFNKNEVKEIRGHEQKYYHYDEVYRVALNSGGIRNKKLFINKNTSRNKDIVLELMDEKIQHLQSELEYAKKDKERLLNDEINIDYISI</sequence>
<keyword evidence="3" id="KW-1185">Reference proteome</keyword>
<organism evidence="2 3">
    <name type="scientific">Jeotgalibacillus malaysiensis</name>
    <dbReference type="NCBI Taxonomy" id="1508404"/>
    <lineage>
        <taxon>Bacteria</taxon>
        <taxon>Bacillati</taxon>
        <taxon>Bacillota</taxon>
        <taxon>Bacilli</taxon>
        <taxon>Bacillales</taxon>
        <taxon>Caryophanaceae</taxon>
        <taxon>Jeotgalibacillus</taxon>
    </lineage>
</organism>
<protein>
    <submittedName>
        <fullName evidence="2">Uncharacterized protein</fullName>
    </submittedName>
</protein>
<name>A0A0B5AXR6_9BACL</name>
<dbReference type="KEGG" id="jeo:JMA_41950"/>
<dbReference type="EMBL" id="CP009417">
    <property type="protein sequence ID" value="AJD93512.1"/>
    <property type="molecule type" value="Genomic_DNA"/>
</dbReference>